<dbReference type="CDD" id="cd04186">
    <property type="entry name" value="GT_2_like_c"/>
    <property type="match status" value="1"/>
</dbReference>
<evidence type="ECO:0000259" key="4">
    <source>
        <dbReference type="Pfam" id="PF00535"/>
    </source>
</evidence>
<accession>A0A401JGT5</accession>
<dbReference type="PANTHER" id="PTHR43179">
    <property type="entry name" value="RHAMNOSYLTRANSFERASE WBBL"/>
    <property type="match status" value="1"/>
</dbReference>
<name>A0A401JGT5_9PROT</name>
<feature type="domain" description="Glycosyltransferase 2-like" evidence="4">
    <location>
        <begin position="7"/>
        <end position="161"/>
    </location>
</feature>
<dbReference type="EMBL" id="BGOW01000027">
    <property type="protein sequence ID" value="GBL46835.1"/>
    <property type="molecule type" value="Genomic_DNA"/>
</dbReference>
<dbReference type="GO" id="GO:0016757">
    <property type="term" value="F:glycosyltransferase activity"/>
    <property type="evidence" value="ECO:0007669"/>
    <property type="project" value="UniProtKB-KW"/>
</dbReference>
<dbReference type="Proteomes" id="UP000286806">
    <property type="component" value="Unassembled WGS sequence"/>
</dbReference>
<evidence type="ECO:0000313" key="5">
    <source>
        <dbReference type="EMBL" id="GBL46835.1"/>
    </source>
</evidence>
<dbReference type="PANTHER" id="PTHR43179:SF12">
    <property type="entry name" value="GALACTOFURANOSYLTRANSFERASE GLFT2"/>
    <property type="match status" value="1"/>
</dbReference>
<evidence type="ECO:0000313" key="6">
    <source>
        <dbReference type="Proteomes" id="UP000286806"/>
    </source>
</evidence>
<dbReference type="RefSeq" id="WP_124705609.1">
    <property type="nucleotide sequence ID" value="NZ_BGOW01000027.1"/>
</dbReference>
<keyword evidence="3 5" id="KW-0808">Transferase</keyword>
<evidence type="ECO:0000256" key="1">
    <source>
        <dbReference type="ARBA" id="ARBA00006739"/>
    </source>
</evidence>
<dbReference type="SUPFAM" id="SSF53448">
    <property type="entry name" value="Nucleotide-diphospho-sugar transferases"/>
    <property type="match status" value="1"/>
</dbReference>
<dbReference type="Gene3D" id="3.90.550.10">
    <property type="entry name" value="Spore Coat Polysaccharide Biosynthesis Protein SpsA, Chain A"/>
    <property type="match status" value="1"/>
</dbReference>
<protein>
    <submittedName>
        <fullName evidence="5">Rhamnosyl transferase</fullName>
    </submittedName>
</protein>
<organism evidence="5 6">
    <name type="scientific">Sulfuriferula multivorans</name>
    <dbReference type="NCBI Taxonomy" id="1559896"/>
    <lineage>
        <taxon>Bacteria</taxon>
        <taxon>Pseudomonadati</taxon>
        <taxon>Pseudomonadota</taxon>
        <taxon>Betaproteobacteria</taxon>
        <taxon>Nitrosomonadales</taxon>
        <taxon>Sulfuricellaceae</taxon>
        <taxon>Sulfuriferula</taxon>
    </lineage>
</organism>
<dbReference type="InterPro" id="IPR029044">
    <property type="entry name" value="Nucleotide-diphossugar_trans"/>
</dbReference>
<reference evidence="5 6" key="1">
    <citation type="journal article" date="2019" name="Front. Microbiol.">
        <title>Genomes of Neutrophilic Sulfur-Oxidizing Chemolithoautotrophs Representing 9 Proteobacterial Species From 8 Genera.</title>
        <authorList>
            <person name="Watanabe T."/>
            <person name="Kojima H."/>
            <person name="Umezawa K."/>
            <person name="Hori C."/>
            <person name="Takasuka T.E."/>
            <person name="Kato Y."/>
            <person name="Fukui M."/>
        </authorList>
    </citation>
    <scope>NUCLEOTIDE SEQUENCE [LARGE SCALE GENOMIC DNA]</scope>
    <source>
        <strain evidence="5 6">TTN</strain>
    </source>
</reference>
<proteinExistence type="inferred from homology"/>
<evidence type="ECO:0000256" key="3">
    <source>
        <dbReference type="ARBA" id="ARBA00022679"/>
    </source>
</evidence>
<sequence length="331" mass="37123">MNPHVAVVILNWNGWQDTLQCLDSLALQRYPNASLIVVDNASTDGSKDRIVKWSDNGGKEWVRRQFVIDASAPERLSLDVLSHGDFVYIQSEVNGGFAAGNNLGIRVALEYQAIYVWVLNNDTEVHPSALDALVMRAEEDPAIGMCGSILIYHDSRSQIQACGGVSFNHWRAKGKQVGHGLDPDSAQLSAALRTPLSYIAGASLLARSKMILDIGVIEERYFLYFEEIDWSMRAKSWKLAVAPNSIVFHKEGASIGTASRGRRSALSQYYLNRNVLLFYARFHKLLLPIAIARVVRELLHQLKKRDRKLLHATWRALIDGMLLRNGRIDLE</sequence>
<comment type="caution">
    <text evidence="5">The sequence shown here is derived from an EMBL/GenBank/DDBJ whole genome shotgun (WGS) entry which is preliminary data.</text>
</comment>
<dbReference type="Pfam" id="PF00535">
    <property type="entry name" value="Glycos_transf_2"/>
    <property type="match status" value="1"/>
</dbReference>
<keyword evidence="6" id="KW-1185">Reference proteome</keyword>
<dbReference type="AlphaFoldDB" id="A0A401JGT5"/>
<gene>
    <name evidence="5" type="ORF">SFMTTN_2660</name>
</gene>
<dbReference type="OrthoDB" id="9771846at2"/>
<evidence type="ECO:0000256" key="2">
    <source>
        <dbReference type="ARBA" id="ARBA00022676"/>
    </source>
</evidence>
<comment type="similarity">
    <text evidence="1">Belongs to the glycosyltransferase 2 family.</text>
</comment>
<dbReference type="InterPro" id="IPR001173">
    <property type="entry name" value="Glyco_trans_2-like"/>
</dbReference>
<keyword evidence="2" id="KW-0328">Glycosyltransferase</keyword>